<dbReference type="RefSeq" id="WP_029161580.1">
    <property type="nucleotide sequence ID" value="NZ_CP009933.1"/>
</dbReference>
<evidence type="ECO:0000313" key="3">
    <source>
        <dbReference type="Proteomes" id="UP000033115"/>
    </source>
</evidence>
<dbReference type="AlphaFoldDB" id="A0A0E3K0A1"/>
<organism evidence="2 3">
    <name type="scientific">Clostridium scatologenes</name>
    <dbReference type="NCBI Taxonomy" id="1548"/>
    <lineage>
        <taxon>Bacteria</taxon>
        <taxon>Bacillati</taxon>
        <taxon>Bacillota</taxon>
        <taxon>Clostridia</taxon>
        <taxon>Eubacteriales</taxon>
        <taxon>Clostridiaceae</taxon>
        <taxon>Clostridium</taxon>
    </lineage>
</organism>
<dbReference type="Proteomes" id="UP000033115">
    <property type="component" value="Chromosome"/>
</dbReference>
<feature type="signal peptide" evidence="1">
    <location>
        <begin position="1"/>
        <end position="29"/>
    </location>
</feature>
<dbReference type="HOGENOM" id="CLU_1018236_0_0_9"/>
<sequence>MKSKKIIASLMALSIIGSSSFIFGTSVHAQNIKSSTKVNVSSIANEDQTFTTYRTISHENCLKLYNYVHQSPQPSTRDVADFMIENKIVSSETANDGEFSSNIATWAQGTKFKTMDHGRGVLILKLDGSSRERFTLASNINRYSSDNYYSFSFYEHLDNDEVKNIVKYMRNTREINTDTLRGFLINNNIIKSERRATNIANALLQTLANGVNSCNNSGVYILESLTSPKEYIVTPVPW</sequence>
<dbReference type="KEGG" id="csq:CSCA_2699"/>
<reference evidence="2 3" key="1">
    <citation type="journal article" date="2015" name="J. Biotechnol.">
        <title>Complete genome sequence of a malodorant-producing acetogen, Clostridium scatologenes ATCC 25775(T).</title>
        <authorList>
            <person name="Zhu Z."/>
            <person name="Guo T."/>
            <person name="Zheng H."/>
            <person name="Song T."/>
            <person name="Ouyang P."/>
            <person name="Xie J."/>
        </authorList>
    </citation>
    <scope>NUCLEOTIDE SEQUENCE [LARGE SCALE GENOMIC DNA]</scope>
    <source>
        <strain evidence="2 3">ATCC 25775</strain>
    </source>
</reference>
<keyword evidence="1" id="KW-0732">Signal</keyword>
<name>A0A0E3K0A1_CLOSL</name>
<keyword evidence="3" id="KW-1185">Reference proteome</keyword>
<feature type="chain" id="PRO_5002410840" evidence="1">
    <location>
        <begin position="30"/>
        <end position="238"/>
    </location>
</feature>
<protein>
    <submittedName>
        <fullName evidence="2">Uncharacterized protein</fullName>
    </submittedName>
</protein>
<dbReference type="EMBL" id="CP009933">
    <property type="protein sequence ID" value="AKA69824.1"/>
    <property type="molecule type" value="Genomic_DNA"/>
</dbReference>
<dbReference type="STRING" id="1548.CSCA_2699"/>
<evidence type="ECO:0000313" key="2">
    <source>
        <dbReference type="EMBL" id="AKA69824.1"/>
    </source>
</evidence>
<proteinExistence type="predicted"/>
<evidence type="ECO:0000256" key="1">
    <source>
        <dbReference type="SAM" id="SignalP"/>
    </source>
</evidence>
<accession>A0A0E3K0A1</accession>
<gene>
    <name evidence="2" type="ORF">CSCA_2699</name>
</gene>